<dbReference type="GO" id="GO:0005634">
    <property type="term" value="C:nucleus"/>
    <property type="evidence" value="ECO:0007669"/>
    <property type="project" value="UniProtKB-SubCell"/>
</dbReference>
<name>A0A6A4TCD0_SCOMX</name>
<evidence type="ECO:0000256" key="1">
    <source>
        <dbReference type="ARBA" id="ARBA00004123"/>
    </source>
</evidence>
<accession>A0A6A4TCD0</accession>
<dbReference type="EMBL" id="VEVO01000005">
    <property type="protein sequence ID" value="KAF0042519.1"/>
    <property type="molecule type" value="Genomic_DNA"/>
</dbReference>
<dbReference type="AlphaFoldDB" id="A0A6A4TCD0"/>
<proteinExistence type="predicted"/>
<protein>
    <recommendedName>
        <fullName evidence="2">PBC domain-containing protein</fullName>
    </recommendedName>
</protein>
<dbReference type="Proteomes" id="UP000438429">
    <property type="component" value="Unassembled WGS sequence"/>
</dbReference>
<sequence length="126" mass="14468">MQEGTGGADGDGRKQDIGDILQQIMTITDQSLDEAQARKHALNCHRMKPALFNVLCEIKEKTASLLFMIDEKASLDKQLLDKLIWKMSRLDLCKHFGDVINLRRCQTKNRSLTELRRRYALLRLAP</sequence>
<feature type="domain" description="PBC" evidence="2">
    <location>
        <begin position="12"/>
        <end position="126"/>
    </location>
</feature>
<organism evidence="3 4">
    <name type="scientific">Scophthalmus maximus</name>
    <name type="common">Turbot</name>
    <name type="synonym">Psetta maxima</name>
    <dbReference type="NCBI Taxonomy" id="52904"/>
    <lineage>
        <taxon>Eukaryota</taxon>
        <taxon>Metazoa</taxon>
        <taxon>Chordata</taxon>
        <taxon>Craniata</taxon>
        <taxon>Vertebrata</taxon>
        <taxon>Euteleostomi</taxon>
        <taxon>Actinopterygii</taxon>
        <taxon>Neopterygii</taxon>
        <taxon>Teleostei</taxon>
        <taxon>Neoteleostei</taxon>
        <taxon>Acanthomorphata</taxon>
        <taxon>Carangaria</taxon>
        <taxon>Pleuronectiformes</taxon>
        <taxon>Pleuronectoidei</taxon>
        <taxon>Scophthalmidae</taxon>
        <taxon>Scophthalmus</taxon>
    </lineage>
</organism>
<evidence type="ECO:0000313" key="3">
    <source>
        <dbReference type="EMBL" id="KAF0042519.1"/>
    </source>
</evidence>
<evidence type="ECO:0000313" key="4">
    <source>
        <dbReference type="Proteomes" id="UP000438429"/>
    </source>
</evidence>
<comment type="subcellular location">
    <subcellularLocation>
        <location evidence="1">Nucleus</location>
    </subcellularLocation>
</comment>
<dbReference type="PROSITE" id="PS51978">
    <property type="entry name" value="PBC"/>
    <property type="match status" value="1"/>
</dbReference>
<evidence type="ECO:0000259" key="2">
    <source>
        <dbReference type="PROSITE" id="PS51978"/>
    </source>
</evidence>
<gene>
    <name evidence="3" type="ORF">F2P81_006051</name>
</gene>
<comment type="caution">
    <text evidence="3">The sequence shown here is derived from an EMBL/GenBank/DDBJ whole genome shotgun (WGS) entry which is preliminary data.</text>
</comment>
<reference evidence="3 4" key="1">
    <citation type="submission" date="2019-06" db="EMBL/GenBank/DDBJ databases">
        <title>Draft genomes of female and male turbot (Scophthalmus maximus).</title>
        <authorList>
            <person name="Xu H."/>
            <person name="Xu X.-W."/>
            <person name="Shao C."/>
            <person name="Chen S."/>
        </authorList>
    </citation>
    <scope>NUCLEOTIDE SEQUENCE [LARGE SCALE GENOMIC DNA]</scope>
    <source>
        <strain evidence="3">Ysfricsl-2016a</strain>
        <tissue evidence="3">Blood</tissue>
    </source>
</reference>
<dbReference type="Pfam" id="PF03792">
    <property type="entry name" value="PBC"/>
    <property type="match status" value="1"/>
</dbReference>
<dbReference type="GO" id="GO:0003700">
    <property type="term" value="F:DNA-binding transcription factor activity"/>
    <property type="evidence" value="ECO:0007669"/>
    <property type="project" value="InterPro"/>
</dbReference>
<dbReference type="InterPro" id="IPR005542">
    <property type="entry name" value="PBX_PBC_dom"/>
</dbReference>